<feature type="domain" description="ORC1/DEAH AAA+ ATPase" evidence="2">
    <location>
        <begin position="149"/>
        <end position="292"/>
    </location>
</feature>
<keyword evidence="4" id="KW-1185">Reference proteome</keyword>
<dbReference type="EMBL" id="JACHXK010000009">
    <property type="protein sequence ID" value="MBB3111779.1"/>
    <property type="molecule type" value="Genomic_DNA"/>
</dbReference>
<name>A0A7W5FP86_9BACL</name>
<dbReference type="Gene3D" id="3.40.50.300">
    <property type="entry name" value="P-loop containing nucleotide triphosphate hydrolases"/>
    <property type="match status" value="1"/>
</dbReference>
<comment type="caution">
    <text evidence="3">The sequence shown here is derived from an EMBL/GenBank/DDBJ whole genome shotgun (WGS) entry which is preliminary data.</text>
</comment>
<feature type="compositionally biased region" description="Polar residues" evidence="1">
    <location>
        <begin position="503"/>
        <end position="516"/>
    </location>
</feature>
<organism evidence="3 4">
    <name type="scientific">Paenibacillus phyllosphaerae</name>
    <dbReference type="NCBI Taxonomy" id="274593"/>
    <lineage>
        <taxon>Bacteria</taxon>
        <taxon>Bacillati</taxon>
        <taxon>Bacillota</taxon>
        <taxon>Bacilli</taxon>
        <taxon>Bacillales</taxon>
        <taxon>Paenibacillaceae</taxon>
        <taxon>Paenibacillus</taxon>
    </lineage>
</organism>
<evidence type="ECO:0000256" key="1">
    <source>
        <dbReference type="SAM" id="MobiDB-lite"/>
    </source>
</evidence>
<protein>
    <recommendedName>
        <fullName evidence="2">ORC1/DEAH AAA+ ATPase domain-containing protein</fullName>
    </recommendedName>
</protein>
<dbReference type="InterPro" id="IPR049945">
    <property type="entry name" value="AAA_22"/>
</dbReference>
<dbReference type="SUPFAM" id="SSF52540">
    <property type="entry name" value="P-loop containing nucleoside triphosphate hydrolases"/>
    <property type="match status" value="1"/>
</dbReference>
<dbReference type="Proteomes" id="UP000570361">
    <property type="component" value="Unassembled WGS sequence"/>
</dbReference>
<dbReference type="Pfam" id="PF13401">
    <property type="entry name" value="AAA_22"/>
    <property type="match status" value="1"/>
</dbReference>
<gene>
    <name evidence="3" type="ORF">FHS18_003847</name>
</gene>
<proteinExistence type="predicted"/>
<dbReference type="GO" id="GO:0016887">
    <property type="term" value="F:ATP hydrolysis activity"/>
    <property type="evidence" value="ECO:0007669"/>
    <property type="project" value="InterPro"/>
</dbReference>
<evidence type="ECO:0000313" key="4">
    <source>
        <dbReference type="Proteomes" id="UP000570361"/>
    </source>
</evidence>
<sequence length="563" mass="64564">MKMVMMMSEFDVPLFHFSRGEFVEAEYRDPLLEDYRNNPLLEALPPIWDDKTVVRRLASKPIFHESERELPVHLRLHCVQRISRDFFRPLSRHLELQQSISRLIRDGYVGRNPLTPNYAFRARRDAYELIMQGNTNGYPVNTPTSAGFALVGISGIGKSSSLLRILQMYPQVILHRKYKGQDMPAPYQIVWLKMDCPHDGSIRGLCLNFLLAVDSLVGTKYYKKNVTKSPDELLPLMAQAAAVHCLGVLVIDEIQNLQEAKDDRAAQMLNFFVQLVNTIGLPVVLVGTYKALPALNGEFRNARRNSGQGDATWHHFKKDEEWDWLLQGLWKYQWTDKKVELDQEFIDVMYDESQGISDIAIKLFMLTQWRALDKEIEHITPELIRSVARDRFTLIRPALEALRSGKKKQIQKFADIYDSVSIDDYLERIEAEQRQAERLEVIRSELGYDVTEQTVSELSAWLIDAGINQDIASDAAREVTKIHLHELDKIDIHKEALRLALQKSSGPKSNLTQPRSSTKKPKTMPTEPNDLRLIVTQGKKKKMTAYDSLKAAGYIKSPVEFLG</sequence>
<dbReference type="AlphaFoldDB" id="A0A7W5FP86"/>
<reference evidence="3 4" key="1">
    <citation type="submission" date="2020-08" db="EMBL/GenBank/DDBJ databases">
        <title>Genomic Encyclopedia of Type Strains, Phase III (KMG-III): the genomes of soil and plant-associated and newly described type strains.</title>
        <authorList>
            <person name="Whitman W."/>
        </authorList>
    </citation>
    <scope>NUCLEOTIDE SEQUENCE [LARGE SCALE GENOMIC DNA]</scope>
    <source>
        <strain evidence="3 4">CECT 5862</strain>
    </source>
</reference>
<evidence type="ECO:0000313" key="3">
    <source>
        <dbReference type="EMBL" id="MBB3111779.1"/>
    </source>
</evidence>
<dbReference type="InterPro" id="IPR027417">
    <property type="entry name" value="P-loop_NTPase"/>
</dbReference>
<evidence type="ECO:0000259" key="2">
    <source>
        <dbReference type="Pfam" id="PF13401"/>
    </source>
</evidence>
<feature type="region of interest" description="Disordered" evidence="1">
    <location>
        <begin position="503"/>
        <end position="528"/>
    </location>
</feature>
<accession>A0A7W5FP86</accession>